<dbReference type="Pfam" id="PF02080">
    <property type="entry name" value="TrkA_C"/>
    <property type="match status" value="1"/>
</dbReference>
<dbReference type="PROSITE" id="PS51202">
    <property type="entry name" value="RCK_C"/>
    <property type="match status" value="1"/>
</dbReference>
<dbReference type="InterPro" id="IPR006037">
    <property type="entry name" value="RCK_C"/>
</dbReference>
<dbReference type="eggNOG" id="COG0569">
    <property type="taxonomic scope" value="Bacteria"/>
</dbReference>
<dbReference type="OrthoDB" id="9812438at2"/>
<keyword evidence="2" id="KW-0813">Transport</keyword>
<keyword evidence="7" id="KW-0868">Chloride</keyword>
<comment type="subcellular location">
    <subcellularLocation>
        <location evidence="1">Membrane</location>
        <topology evidence="1">Multi-pass membrane protein</topology>
    </subcellularLocation>
</comment>
<keyword evidence="3 8" id="KW-0812">Transmembrane</keyword>
<evidence type="ECO:0000256" key="4">
    <source>
        <dbReference type="ARBA" id="ARBA00022989"/>
    </source>
</evidence>
<feature type="transmembrane region" description="Helical" evidence="8">
    <location>
        <begin position="193"/>
        <end position="215"/>
    </location>
</feature>
<feature type="domain" description="RCK C-terminal" evidence="9">
    <location>
        <begin position="397"/>
        <end position="476"/>
    </location>
</feature>
<dbReference type="InterPro" id="IPR036721">
    <property type="entry name" value="RCK_C_sf"/>
</dbReference>
<gene>
    <name evidence="10" type="ORF">OKIT_1604</name>
</gene>
<feature type="transmembrane region" description="Helical" evidence="8">
    <location>
        <begin position="364"/>
        <end position="382"/>
    </location>
</feature>
<dbReference type="Gene3D" id="1.10.3080.10">
    <property type="entry name" value="Clc chloride channel"/>
    <property type="match status" value="1"/>
</dbReference>
<evidence type="ECO:0000259" key="9">
    <source>
        <dbReference type="PROSITE" id="PS51202"/>
    </source>
</evidence>
<evidence type="ECO:0000256" key="6">
    <source>
        <dbReference type="ARBA" id="ARBA00023136"/>
    </source>
</evidence>
<dbReference type="RefSeq" id="WP_007746736.1">
    <property type="nucleotide sequence ID" value="NZ_CM001398.1"/>
</dbReference>
<feature type="transmembrane region" description="Helical" evidence="8">
    <location>
        <begin position="235"/>
        <end position="251"/>
    </location>
</feature>
<dbReference type="STRING" id="336988.NT96_01670"/>
<dbReference type="SUPFAM" id="SSF116726">
    <property type="entry name" value="TrkA C-terminal domain-like"/>
    <property type="match status" value="1"/>
</dbReference>
<evidence type="ECO:0000256" key="1">
    <source>
        <dbReference type="ARBA" id="ARBA00004141"/>
    </source>
</evidence>
<organism evidence="10 11">
    <name type="scientific">Oenococcus kitaharae DSM 17330</name>
    <dbReference type="NCBI Taxonomy" id="1045004"/>
    <lineage>
        <taxon>Bacteria</taxon>
        <taxon>Bacillati</taxon>
        <taxon>Bacillota</taxon>
        <taxon>Bacilli</taxon>
        <taxon>Lactobacillales</taxon>
        <taxon>Lactobacillaceae</taxon>
        <taxon>Oenococcus</taxon>
    </lineage>
</organism>
<dbReference type="SUPFAM" id="SSF81340">
    <property type="entry name" value="Clc chloride channel"/>
    <property type="match status" value="1"/>
</dbReference>
<dbReference type="Gene3D" id="3.30.70.1450">
    <property type="entry name" value="Regulator of K+ conductance, C-terminal domain"/>
    <property type="match status" value="1"/>
</dbReference>
<keyword evidence="5" id="KW-0406">Ion transport</keyword>
<reference evidence="10 11" key="1">
    <citation type="journal article" date="2012" name="PLoS ONE">
        <title>Functional divergence in the genus oenococcus as predicted by genome sequencing of the newly-described species, Oenococcus kitaharae.</title>
        <authorList>
            <person name="Borneman A.R."/>
            <person name="McCarthy J.M."/>
            <person name="Chambers P.J."/>
            <person name="Bartowsky E.J."/>
        </authorList>
    </citation>
    <scope>NUCLEOTIDE SEQUENCE [LARGE SCALE GENOMIC DNA]</scope>
    <source>
        <strain evidence="11">DSM17330</strain>
    </source>
</reference>
<keyword evidence="11" id="KW-1185">Reference proteome</keyword>
<evidence type="ECO:0000313" key="10">
    <source>
        <dbReference type="EMBL" id="EHN59681.1"/>
    </source>
</evidence>
<evidence type="ECO:0000256" key="7">
    <source>
        <dbReference type="ARBA" id="ARBA00023214"/>
    </source>
</evidence>
<dbReference type="AlphaFoldDB" id="G9WG73"/>
<evidence type="ECO:0000256" key="8">
    <source>
        <dbReference type="SAM" id="Phobius"/>
    </source>
</evidence>
<evidence type="ECO:0000313" key="11">
    <source>
        <dbReference type="Proteomes" id="UP000004959"/>
    </source>
</evidence>
<dbReference type="PANTHER" id="PTHR45711:SF6">
    <property type="entry name" value="CHLORIDE CHANNEL PROTEIN"/>
    <property type="match status" value="1"/>
</dbReference>
<comment type="caution">
    <text evidence="10">The sequence shown here is derived from an EMBL/GenBank/DDBJ whole genome shotgun (WGS) entry which is preliminary data.</text>
</comment>
<keyword evidence="6 8" id="KW-0472">Membrane</keyword>
<feature type="transmembrane region" description="Helical" evidence="8">
    <location>
        <begin position="124"/>
        <end position="147"/>
    </location>
</feature>
<accession>G9WG73</accession>
<dbReference type="GO" id="GO:0005886">
    <property type="term" value="C:plasma membrane"/>
    <property type="evidence" value="ECO:0007669"/>
    <property type="project" value="TreeGrafter"/>
</dbReference>
<dbReference type="Proteomes" id="UP000004959">
    <property type="component" value="Chromosome"/>
</dbReference>
<dbReference type="Pfam" id="PF00654">
    <property type="entry name" value="Voltage_CLC"/>
    <property type="match status" value="1"/>
</dbReference>
<dbReference type="HOGENOM" id="CLU_015263_7_4_9"/>
<evidence type="ECO:0000256" key="3">
    <source>
        <dbReference type="ARBA" id="ARBA00022692"/>
    </source>
</evidence>
<protein>
    <submittedName>
        <fullName evidence="10">Voltage-gated chloride channel family protein</fullName>
    </submittedName>
</protein>
<feature type="transmembrane region" description="Helical" evidence="8">
    <location>
        <begin position="297"/>
        <end position="317"/>
    </location>
</feature>
<dbReference type="InterPro" id="IPR001807">
    <property type="entry name" value="ClC"/>
</dbReference>
<feature type="transmembrane region" description="Helical" evidence="8">
    <location>
        <begin position="26"/>
        <end position="47"/>
    </location>
</feature>
<dbReference type="PRINTS" id="PR00762">
    <property type="entry name" value="CLCHANNEL"/>
</dbReference>
<dbReference type="PANTHER" id="PTHR45711">
    <property type="entry name" value="CHLORIDE CHANNEL PROTEIN"/>
    <property type="match status" value="1"/>
</dbReference>
<dbReference type="GO" id="GO:0006813">
    <property type="term" value="P:potassium ion transport"/>
    <property type="evidence" value="ECO:0007669"/>
    <property type="project" value="InterPro"/>
</dbReference>
<dbReference type="EMBL" id="AFVZ01000001">
    <property type="protein sequence ID" value="EHN59681.1"/>
    <property type="molecule type" value="Genomic_DNA"/>
</dbReference>
<dbReference type="PATRIC" id="fig|1045004.4.peg.1575"/>
<feature type="transmembrane region" description="Helical" evidence="8">
    <location>
        <begin position="329"/>
        <end position="352"/>
    </location>
</feature>
<keyword evidence="4 8" id="KW-1133">Transmembrane helix</keyword>
<dbReference type="CDD" id="cd01031">
    <property type="entry name" value="EriC"/>
    <property type="match status" value="1"/>
</dbReference>
<proteinExistence type="predicted"/>
<sequence length="476" mass="51395">MSVFRLAITYGLQGSLFLYAQAHQNALYWLLILPLLLVIGWILSLLVRQDPNIKGSGIPQVEAQLINRLDIHWLSVLLRKFAAAVLALSTGLMLGREGPSIQLGAALGQGLAENRHASNTEKRILLSAGAAAGLSAAFNAPIAAVLFVVEEMHHNFSPLVWISAFIASLTADFVSLTFFGLRPVLHFDQVAALSLGSYLWLLPMAVVIGLLAVLYQKNTLSLPRLYAKLPIKASFYIFIPLLLSIPVIYFLPEIVGGGNRLILALPAAHLTLIAIALIFVLRYVYSLLTFASGVPGGIFLPILTLGALIGYFFYTLLHQLAVIPAADASVFITIGMAAYFGSISMAPLTAIILVTEMVGSLEHIMPLGLTTLVAYLIVDAFSGKPIYESLMLALLSHQSGKTKTAHRELFEFPIPSDSKLVGQTVSEVVWPEGCLILSIRRGSQSISANGKTSIQANDVLICLVKAGSINQMRQII</sequence>
<feature type="transmembrane region" description="Helical" evidence="8">
    <location>
        <begin position="263"/>
        <end position="285"/>
    </location>
</feature>
<evidence type="ECO:0000256" key="5">
    <source>
        <dbReference type="ARBA" id="ARBA00023065"/>
    </source>
</evidence>
<dbReference type="eggNOG" id="COG0038">
    <property type="taxonomic scope" value="Bacteria"/>
</dbReference>
<evidence type="ECO:0000256" key="2">
    <source>
        <dbReference type="ARBA" id="ARBA00022448"/>
    </source>
</evidence>
<name>G9WG73_9LACO</name>
<dbReference type="InterPro" id="IPR014743">
    <property type="entry name" value="Cl-channel_core"/>
</dbReference>
<feature type="transmembrane region" description="Helical" evidence="8">
    <location>
        <begin position="159"/>
        <end position="181"/>
    </location>
</feature>
<dbReference type="GO" id="GO:0008324">
    <property type="term" value="F:monoatomic cation transmembrane transporter activity"/>
    <property type="evidence" value="ECO:0007669"/>
    <property type="project" value="InterPro"/>
</dbReference>
<dbReference type="GO" id="GO:0005247">
    <property type="term" value="F:voltage-gated chloride channel activity"/>
    <property type="evidence" value="ECO:0007669"/>
    <property type="project" value="TreeGrafter"/>
</dbReference>